<dbReference type="SFLD" id="SFLDS00019">
    <property type="entry name" value="Glutathione_Transferase_(cytos"/>
    <property type="match status" value="1"/>
</dbReference>
<dbReference type="InterPro" id="IPR004045">
    <property type="entry name" value="Glutathione_S-Trfase_N"/>
</dbReference>
<reference evidence="3" key="1">
    <citation type="journal article" date="2020" name="Stud. Mycol.">
        <title>101 Dothideomycetes genomes: a test case for predicting lifestyles and emergence of pathogens.</title>
        <authorList>
            <person name="Haridas S."/>
            <person name="Albert R."/>
            <person name="Binder M."/>
            <person name="Bloem J."/>
            <person name="Labutti K."/>
            <person name="Salamov A."/>
            <person name="Andreopoulos B."/>
            <person name="Baker S."/>
            <person name="Barry K."/>
            <person name="Bills G."/>
            <person name="Bluhm B."/>
            <person name="Cannon C."/>
            <person name="Castanera R."/>
            <person name="Culley D."/>
            <person name="Daum C."/>
            <person name="Ezra D."/>
            <person name="Gonzalez J."/>
            <person name="Henrissat B."/>
            <person name="Kuo A."/>
            <person name="Liang C."/>
            <person name="Lipzen A."/>
            <person name="Lutzoni F."/>
            <person name="Magnuson J."/>
            <person name="Mondo S."/>
            <person name="Nolan M."/>
            <person name="Ohm R."/>
            <person name="Pangilinan J."/>
            <person name="Park H.-J."/>
            <person name="Ramirez L."/>
            <person name="Alfaro M."/>
            <person name="Sun H."/>
            <person name="Tritt A."/>
            <person name="Yoshinaga Y."/>
            <person name="Zwiers L.-H."/>
            <person name="Turgeon B."/>
            <person name="Goodwin S."/>
            <person name="Spatafora J."/>
            <person name="Crous P."/>
            <person name="Grigoriev I."/>
        </authorList>
    </citation>
    <scope>NUCLEOTIDE SEQUENCE</scope>
    <source>
        <strain evidence="3">CBS 133067</strain>
    </source>
</reference>
<dbReference type="Pfam" id="PF02798">
    <property type="entry name" value="GST_N"/>
    <property type="match status" value="1"/>
</dbReference>
<feature type="domain" description="GST N-terminal" evidence="1">
    <location>
        <begin position="21"/>
        <end position="104"/>
    </location>
</feature>
<feature type="domain" description="GST C-terminal" evidence="2">
    <location>
        <begin position="107"/>
        <end position="230"/>
    </location>
</feature>
<dbReference type="PANTHER" id="PTHR11571:SF150">
    <property type="entry name" value="GLUTATHIONE S-TRANSFERASE"/>
    <property type="match status" value="1"/>
</dbReference>
<protein>
    <submittedName>
        <fullName evidence="3">Glutathione S-transferase-like protein</fullName>
    </submittedName>
</protein>
<dbReference type="Pfam" id="PF14497">
    <property type="entry name" value="GST_C_3"/>
    <property type="match status" value="1"/>
</dbReference>
<dbReference type="EMBL" id="ML978133">
    <property type="protein sequence ID" value="KAF2094659.1"/>
    <property type="molecule type" value="Genomic_DNA"/>
</dbReference>
<dbReference type="PANTHER" id="PTHR11571">
    <property type="entry name" value="GLUTATHIONE S-TRANSFERASE"/>
    <property type="match status" value="1"/>
</dbReference>
<name>A0A9P4M6B2_9PEZI</name>
<dbReference type="OrthoDB" id="414243at2759"/>
<dbReference type="CDD" id="cd03192">
    <property type="entry name" value="GST_C_Sigma_like"/>
    <property type="match status" value="1"/>
</dbReference>
<dbReference type="InterPro" id="IPR004046">
    <property type="entry name" value="GST_C"/>
</dbReference>
<dbReference type="InterPro" id="IPR036282">
    <property type="entry name" value="Glutathione-S-Trfase_C_sf"/>
</dbReference>
<evidence type="ECO:0000259" key="1">
    <source>
        <dbReference type="PROSITE" id="PS50404"/>
    </source>
</evidence>
<dbReference type="SUPFAM" id="SSF52833">
    <property type="entry name" value="Thioredoxin-like"/>
    <property type="match status" value="1"/>
</dbReference>
<dbReference type="Gene3D" id="3.40.30.10">
    <property type="entry name" value="Glutaredoxin"/>
    <property type="match status" value="1"/>
</dbReference>
<dbReference type="SUPFAM" id="SSF47616">
    <property type="entry name" value="GST C-terminal domain-like"/>
    <property type="match status" value="1"/>
</dbReference>
<dbReference type="PROSITE" id="PS50405">
    <property type="entry name" value="GST_CTER"/>
    <property type="match status" value="1"/>
</dbReference>
<proteinExistence type="predicted"/>
<dbReference type="InterPro" id="IPR050213">
    <property type="entry name" value="GST_superfamily"/>
</dbReference>
<dbReference type="GO" id="GO:0006749">
    <property type="term" value="P:glutathione metabolic process"/>
    <property type="evidence" value="ECO:0007669"/>
    <property type="project" value="TreeGrafter"/>
</dbReference>
<organism evidence="3 4">
    <name type="scientific">Rhizodiscina lignyota</name>
    <dbReference type="NCBI Taxonomy" id="1504668"/>
    <lineage>
        <taxon>Eukaryota</taxon>
        <taxon>Fungi</taxon>
        <taxon>Dikarya</taxon>
        <taxon>Ascomycota</taxon>
        <taxon>Pezizomycotina</taxon>
        <taxon>Dothideomycetes</taxon>
        <taxon>Pleosporomycetidae</taxon>
        <taxon>Aulographales</taxon>
        <taxon>Rhizodiscinaceae</taxon>
        <taxon>Rhizodiscina</taxon>
    </lineage>
</organism>
<accession>A0A9P4M6B2</accession>
<dbReference type="InterPro" id="IPR036249">
    <property type="entry name" value="Thioredoxin-like_sf"/>
</dbReference>
<dbReference type="PROSITE" id="PS50404">
    <property type="entry name" value="GST_NTER"/>
    <property type="match status" value="1"/>
</dbReference>
<evidence type="ECO:0000313" key="4">
    <source>
        <dbReference type="Proteomes" id="UP000799772"/>
    </source>
</evidence>
<dbReference type="AlphaFoldDB" id="A0A9P4M6B2"/>
<dbReference type="InterPro" id="IPR040079">
    <property type="entry name" value="Glutathione_S-Trfase"/>
</dbReference>
<gene>
    <name evidence="3" type="ORF">NA57DRAFT_45738</name>
</gene>
<dbReference type="CDD" id="cd03039">
    <property type="entry name" value="GST_N_Sigma_like"/>
    <property type="match status" value="1"/>
</dbReference>
<evidence type="ECO:0000313" key="3">
    <source>
        <dbReference type="EMBL" id="KAF2094659.1"/>
    </source>
</evidence>
<sequence>MPTTKDVGTKSASNDKIGGIPTIHYLNFLSRGRGQVVRLLFEDAGIAYVDVRYDSDEHYNQSKQSIIKKMNPTATMPVVELNGRVLTQSYPMLRHFARQLNAYDGATDDERYWADLVCDIASDWRTLFVQAFFSKEKDEYVRHCEGYRKDVLQALERHLSGNEFSRDGAFLLGERVTYADFVLYQILHDEGLTKDGRKGLEEYPRLRKLVDAMEERENVKKFLQSDRYLG</sequence>
<keyword evidence="4" id="KW-1185">Reference proteome</keyword>
<evidence type="ECO:0000259" key="2">
    <source>
        <dbReference type="PROSITE" id="PS50405"/>
    </source>
</evidence>
<dbReference type="GO" id="GO:0004364">
    <property type="term" value="F:glutathione transferase activity"/>
    <property type="evidence" value="ECO:0007669"/>
    <property type="project" value="TreeGrafter"/>
</dbReference>
<dbReference type="Gene3D" id="1.20.1050.10">
    <property type="match status" value="1"/>
</dbReference>
<comment type="caution">
    <text evidence="3">The sequence shown here is derived from an EMBL/GenBank/DDBJ whole genome shotgun (WGS) entry which is preliminary data.</text>
</comment>
<dbReference type="Proteomes" id="UP000799772">
    <property type="component" value="Unassembled WGS sequence"/>
</dbReference>
<dbReference type="InterPro" id="IPR010987">
    <property type="entry name" value="Glutathione-S-Trfase_C-like"/>
</dbReference>